<accession>X0UE60</accession>
<evidence type="ECO:0008006" key="2">
    <source>
        <dbReference type="Google" id="ProtNLM"/>
    </source>
</evidence>
<protein>
    <recommendedName>
        <fullName evidence="2">AsmA-like C-terminal domain-containing protein</fullName>
    </recommendedName>
</protein>
<organism evidence="1">
    <name type="scientific">marine sediment metagenome</name>
    <dbReference type="NCBI Taxonomy" id="412755"/>
    <lineage>
        <taxon>unclassified sequences</taxon>
        <taxon>metagenomes</taxon>
        <taxon>ecological metagenomes</taxon>
    </lineage>
</organism>
<gene>
    <name evidence="1" type="ORF">S01H1_43994</name>
</gene>
<feature type="non-terminal residue" evidence="1">
    <location>
        <position position="1"/>
    </location>
</feature>
<proteinExistence type="predicted"/>
<comment type="caution">
    <text evidence="1">The sequence shown here is derived from an EMBL/GenBank/DDBJ whole genome shotgun (WGS) entry which is preliminary data.</text>
</comment>
<dbReference type="EMBL" id="BARS01028046">
    <property type="protein sequence ID" value="GAG03890.1"/>
    <property type="molecule type" value="Genomic_DNA"/>
</dbReference>
<reference evidence="1" key="1">
    <citation type="journal article" date="2014" name="Front. Microbiol.">
        <title>High frequency of phylogenetically diverse reductive dehalogenase-homologous genes in deep subseafloor sedimentary metagenomes.</title>
        <authorList>
            <person name="Kawai M."/>
            <person name="Futagami T."/>
            <person name="Toyoda A."/>
            <person name="Takaki Y."/>
            <person name="Nishi S."/>
            <person name="Hori S."/>
            <person name="Arai W."/>
            <person name="Tsubouchi T."/>
            <person name="Morono Y."/>
            <person name="Uchiyama I."/>
            <person name="Ito T."/>
            <person name="Fujiyama A."/>
            <person name="Inagaki F."/>
            <person name="Takami H."/>
        </authorList>
    </citation>
    <scope>NUCLEOTIDE SEQUENCE</scope>
    <source>
        <strain evidence="1">Expedition CK06-06</strain>
    </source>
</reference>
<evidence type="ECO:0000313" key="1">
    <source>
        <dbReference type="EMBL" id="GAG03890.1"/>
    </source>
</evidence>
<sequence>DVESDFLKSFHLDYLKKGLLSGKVEIRGIIAQGEKINLSAEAKVKNEAGILSLNAEGVIAENNYLNLKIRTTGINLDELGEILNYQEIKGLANFTGELSGLLDDPKIKGKIEVREGLISGLPFDYLEGKIDYQSNKLKLEELIFKNEGFAFKGRGNVDFSEEKGIEASFVLKIEQADINYLAKLFNYDFPLSGLAQGEIIIESIWPKITAHGDLGLKDINLVSFKAESGNLIFVLEGNKIRIESMVLNSGKSQLYTQGEIILEEG</sequence>
<dbReference type="AlphaFoldDB" id="X0UE60"/>
<name>X0UE60_9ZZZZ</name>
<feature type="non-terminal residue" evidence="1">
    <location>
        <position position="265"/>
    </location>
</feature>